<accession>A0A923E4F1</accession>
<proteinExistence type="predicted"/>
<gene>
    <name evidence="1" type="ORF">HD592_000930</name>
</gene>
<dbReference type="EMBL" id="JACHMK010000001">
    <property type="protein sequence ID" value="MBB6334365.1"/>
    <property type="molecule type" value="Genomic_DNA"/>
</dbReference>
<evidence type="ECO:0000313" key="1">
    <source>
        <dbReference type="EMBL" id="MBB6334365.1"/>
    </source>
</evidence>
<sequence length="268" mass="26580">MSNALDELASRIEKTAGDLDADAALVAVTRSNVQSALDYASAHGLLIDADGSVVSATVSADMAILQVKLKDCARMVQRAMDSAFEFLKSSTCLEFAQVVRSFLFELGKVLVQDHVAEKIAEGIAAAIAAATPSWAAAGALVGGGVATISIPDPAFVKTAGGVLKHGAVVIGAAIDFAGQMQAVEAGDQNVGDAVIKTAAHTGIGIGSAVAAGALMGSVFPGVGTVVGAIGGAVVGSVLSIAGSGLFDAAYDAVGGWKGIGDAIVGLWR</sequence>
<dbReference type="Proteomes" id="UP000617426">
    <property type="component" value="Unassembled WGS sequence"/>
</dbReference>
<comment type="caution">
    <text evidence="1">The sequence shown here is derived from an EMBL/GenBank/DDBJ whole genome shotgun (WGS) entry which is preliminary data.</text>
</comment>
<protein>
    <submittedName>
        <fullName evidence="1">Uncharacterized protein</fullName>
    </submittedName>
</protein>
<evidence type="ECO:0000313" key="2">
    <source>
        <dbReference type="Proteomes" id="UP000617426"/>
    </source>
</evidence>
<reference evidence="1" key="1">
    <citation type="submission" date="2020-08" db="EMBL/GenBank/DDBJ databases">
        <title>Sequencing the genomes of 1000 actinobacteria strains.</title>
        <authorList>
            <person name="Klenk H.-P."/>
        </authorList>
    </citation>
    <scope>NUCLEOTIDE SEQUENCE</scope>
    <source>
        <strain evidence="1">DSM 10695</strain>
    </source>
</reference>
<dbReference type="RefSeq" id="WP_184452287.1">
    <property type="nucleotide sequence ID" value="NZ_JACHMK010000001.1"/>
</dbReference>
<keyword evidence="2" id="KW-1185">Reference proteome</keyword>
<organism evidence="1 2">
    <name type="scientific">Schaalia hyovaginalis</name>
    <dbReference type="NCBI Taxonomy" id="29316"/>
    <lineage>
        <taxon>Bacteria</taxon>
        <taxon>Bacillati</taxon>
        <taxon>Actinomycetota</taxon>
        <taxon>Actinomycetes</taxon>
        <taxon>Actinomycetales</taxon>
        <taxon>Actinomycetaceae</taxon>
        <taxon>Schaalia</taxon>
    </lineage>
</organism>
<name>A0A923E4F1_9ACTO</name>
<dbReference type="AlphaFoldDB" id="A0A923E4F1"/>